<dbReference type="EMBL" id="JAKKPZ010000026">
    <property type="protein sequence ID" value="KAI1710345.1"/>
    <property type="molecule type" value="Genomic_DNA"/>
</dbReference>
<feature type="compositionally biased region" description="Low complexity" evidence="1">
    <location>
        <begin position="16"/>
        <end position="28"/>
    </location>
</feature>
<feature type="transmembrane region" description="Helical" evidence="2">
    <location>
        <begin position="53"/>
        <end position="73"/>
    </location>
</feature>
<name>A0AAD4R555_9BILA</name>
<evidence type="ECO:0000256" key="1">
    <source>
        <dbReference type="SAM" id="MobiDB-lite"/>
    </source>
</evidence>
<keyword evidence="2" id="KW-1133">Transmembrane helix</keyword>
<feature type="region of interest" description="Disordered" evidence="1">
    <location>
        <begin position="1"/>
        <end position="28"/>
    </location>
</feature>
<dbReference type="AlphaFoldDB" id="A0AAD4R555"/>
<reference evidence="3" key="1">
    <citation type="submission" date="2022-01" db="EMBL/GenBank/DDBJ databases">
        <title>Genome Sequence Resource for Two Populations of Ditylenchus destructor, the Migratory Endoparasitic Phytonematode.</title>
        <authorList>
            <person name="Zhang H."/>
            <person name="Lin R."/>
            <person name="Xie B."/>
        </authorList>
    </citation>
    <scope>NUCLEOTIDE SEQUENCE</scope>
    <source>
        <strain evidence="3">BazhouSP</strain>
    </source>
</reference>
<proteinExistence type="predicted"/>
<sequence>MSNSKSTAQSCQAANPKKSSSSKEPNSCGSPLAAELSIAKATAKAGDNSSTSLGLGGMALALLLVSSICCAMISGSEANPIAAISESQPKLGADRRSIGSNYGADLARIYALADSSQSYNPDWTTLESHNLPQPMAKRNAELINGLIGMDLNRLHAMGKRGNAELINGLLGMDLDRLDRLGRR</sequence>
<keyword evidence="2" id="KW-0472">Membrane</keyword>
<protein>
    <submittedName>
        <fullName evidence="3">CRE-PDF-1 protein</fullName>
    </submittedName>
</protein>
<organism evidence="3 4">
    <name type="scientific">Ditylenchus destructor</name>
    <dbReference type="NCBI Taxonomy" id="166010"/>
    <lineage>
        <taxon>Eukaryota</taxon>
        <taxon>Metazoa</taxon>
        <taxon>Ecdysozoa</taxon>
        <taxon>Nematoda</taxon>
        <taxon>Chromadorea</taxon>
        <taxon>Rhabditida</taxon>
        <taxon>Tylenchina</taxon>
        <taxon>Tylenchomorpha</taxon>
        <taxon>Sphaerularioidea</taxon>
        <taxon>Anguinidae</taxon>
        <taxon>Anguininae</taxon>
        <taxon>Ditylenchus</taxon>
    </lineage>
</organism>
<comment type="caution">
    <text evidence="3">The sequence shown here is derived from an EMBL/GenBank/DDBJ whole genome shotgun (WGS) entry which is preliminary data.</text>
</comment>
<feature type="compositionally biased region" description="Polar residues" evidence="1">
    <location>
        <begin position="1"/>
        <end position="13"/>
    </location>
</feature>
<dbReference type="Proteomes" id="UP001201812">
    <property type="component" value="Unassembled WGS sequence"/>
</dbReference>
<keyword evidence="4" id="KW-1185">Reference proteome</keyword>
<evidence type="ECO:0000313" key="3">
    <source>
        <dbReference type="EMBL" id="KAI1710345.1"/>
    </source>
</evidence>
<keyword evidence="2" id="KW-0812">Transmembrane</keyword>
<gene>
    <name evidence="3" type="ORF">DdX_10703</name>
</gene>
<evidence type="ECO:0000256" key="2">
    <source>
        <dbReference type="SAM" id="Phobius"/>
    </source>
</evidence>
<accession>A0AAD4R555</accession>
<evidence type="ECO:0000313" key="4">
    <source>
        <dbReference type="Proteomes" id="UP001201812"/>
    </source>
</evidence>